<reference evidence="3 4" key="1">
    <citation type="submission" date="2023-11" db="EMBL/GenBank/DDBJ databases">
        <title>A Novel Polar Bacteriovorax (B. antarcticus) Isolated from the Biocrust in Antarctica.</title>
        <authorList>
            <person name="Mun W."/>
            <person name="Choi S.Y."/>
            <person name="Mitchell R.J."/>
        </authorList>
    </citation>
    <scope>NUCLEOTIDE SEQUENCE [LARGE SCALE GENOMIC DNA]</scope>
    <source>
        <strain evidence="3 4">PP10</strain>
    </source>
</reference>
<organism evidence="3 4">
    <name type="scientific">Bacteriovorax antarcticus</name>
    <dbReference type="NCBI Taxonomy" id="3088717"/>
    <lineage>
        <taxon>Bacteria</taxon>
        <taxon>Pseudomonadati</taxon>
        <taxon>Bdellovibrionota</taxon>
        <taxon>Bacteriovoracia</taxon>
        <taxon>Bacteriovoracales</taxon>
        <taxon>Bacteriovoracaceae</taxon>
        <taxon>Bacteriovorax</taxon>
    </lineage>
</organism>
<protein>
    <submittedName>
        <fullName evidence="3">Bifunctional oligoribonuclease/PAP phosphatase NrnA</fullName>
        <ecNumber evidence="3">3.1.3.7</ecNumber>
    </submittedName>
</protein>
<accession>A0ABU5VVR7</accession>
<dbReference type="EMBL" id="JAYGJQ010000002">
    <property type="protein sequence ID" value="MEA9357142.1"/>
    <property type="molecule type" value="Genomic_DNA"/>
</dbReference>
<evidence type="ECO:0000313" key="3">
    <source>
        <dbReference type="EMBL" id="MEA9357142.1"/>
    </source>
</evidence>
<dbReference type="InterPro" id="IPR003156">
    <property type="entry name" value="DHHA1_dom"/>
</dbReference>
<proteinExistence type="predicted"/>
<dbReference type="PANTHER" id="PTHR47618">
    <property type="entry name" value="BIFUNCTIONAL OLIGORIBONUCLEASE AND PAP PHOSPHATASE NRNA"/>
    <property type="match status" value="1"/>
</dbReference>
<evidence type="ECO:0000259" key="1">
    <source>
        <dbReference type="Pfam" id="PF01368"/>
    </source>
</evidence>
<feature type="domain" description="DHHA1" evidence="2">
    <location>
        <begin position="239"/>
        <end position="314"/>
    </location>
</feature>
<dbReference type="Pfam" id="PF02272">
    <property type="entry name" value="DHHA1"/>
    <property type="match status" value="1"/>
</dbReference>
<dbReference type="InterPro" id="IPR051319">
    <property type="entry name" value="Oligoribo/pAp-PDE_c-di-AMP_PDE"/>
</dbReference>
<dbReference type="Gene3D" id="3.90.1640.10">
    <property type="entry name" value="inorganic pyrophosphatase (n-terminal core)"/>
    <property type="match status" value="1"/>
</dbReference>
<evidence type="ECO:0000313" key="4">
    <source>
        <dbReference type="Proteomes" id="UP001302274"/>
    </source>
</evidence>
<feature type="domain" description="DDH" evidence="1">
    <location>
        <begin position="16"/>
        <end position="163"/>
    </location>
</feature>
<name>A0ABU5VVR7_9BACT</name>
<dbReference type="EC" id="3.1.3.7" evidence="3"/>
<dbReference type="Proteomes" id="UP001302274">
    <property type="component" value="Unassembled WGS sequence"/>
</dbReference>
<dbReference type="InterPro" id="IPR001667">
    <property type="entry name" value="DDH_dom"/>
</dbReference>
<comment type="caution">
    <text evidence="3">The sequence shown here is derived from an EMBL/GenBank/DDBJ whole genome shotgun (WGS) entry which is preliminary data.</text>
</comment>
<dbReference type="SUPFAM" id="SSF64182">
    <property type="entry name" value="DHH phosphoesterases"/>
    <property type="match status" value="1"/>
</dbReference>
<dbReference type="GO" id="GO:0008441">
    <property type="term" value="F:3'(2'),5'-bisphosphate nucleotidase activity"/>
    <property type="evidence" value="ECO:0007669"/>
    <property type="project" value="UniProtKB-EC"/>
</dbReference>
<keyword evidence="3" id="KW-0378">Hydrolase</keyword>
<dbReference type="InterPro" id="IPR038763">
    <property type="entry name" value="DHH_sf"/>
</dbReference>
<sequence>MNITERFKFFTQKADNIVISTHIIPDADGIGSEIALCLALRSQGKNAICVNEEPLLERYRYLDPDNTVISRSEYMSFYAEAEIDLFIVTDTNSLERIGDGMKAIALTAPSLLFIDHHPCPKEVMEENCIDTSKAATGELAGELIQSLGIPLNREMALPLYTAILIDTSSFRYPTVTGNTHRLIGSLMDTGVRPPHAYNMIYGTKKLTYMKLLGKVLASAHTTKDEKVAWLTLTEDLLEKFHVDTEDTLAFINHLLVLDNIKVALMFREMGAEIKVSLRSIGTVDVGIMARALGGGGHDHSAAAIIKGTLDSVIKTTVDKLHEMLLMTEAKELAKGHS</sequence>
<keyword evidence="4" id="KW-1185">Reference proteome</keyword>
<evidence type="ECO:0000259" key="2">
    <source>
        <dbReference type="Pfam" id="PF02272"/>
    </source>
</evidence>
<dbReference type="Gene3D" id="3.10.310.30">
    <property type="match status" value="1"/>
</dbReference>
<dbReference type="PANTHER" id="PTHR47618:SF1">
    <property type="entry name" value="BIFUNCTIONAL OLIGORIBONUCLEASE AND PAP PHOSPHATASE NRNA"/>
    <property type="match status" value="1"/>
</dbReference>
<gene>
    <name evidence="3" type="ORF">SHI21_13035</name>
</gene>
<dbReference type="Pfam" id="PF01368">
    <property type="entry name" value="DHH"/>
    <property type="match status" value="1"/>
</dbReference>
<dbReference type="RefSeq" id="WP_323577036.1">
    <property type="nucleotide sequence ID" value="NZ_JAYGJQ010000002.1"/>
</dbReference>